<dbReference type="GO" id="GO:0097272">
    <property type="term" value="P:ammonium homeostasis"/>
    <property type="evidence" value="ECO:0007669"/>
    <property type="project" value="TreeGrafter"/>
</dbReference>
<evidence type="ECO:0000256" key="1">
    <source>
        <dbReference type="ARBA" id="ARBA00004141"/>
    </source>
</evidence>
<gene>
    <name evidence="11" type="ORF">L21SP2_1580</name>
</gene>
<feature type="transmembrane region" description="Helical" evidence="9">
    <location>
        <begin position="365"/>
        <end position="385"/>
    </location>
</feature>
<organism evidence="11 12">
    <name type="scientific">Salinispira pacifica</name>
    <dbReference type="NCBI Taxonomy" id="1307761"/>
    <lineage>
        <taxon>Bacteria</taxon>
        <taxon>Pseudomonadati</taxon>
        <taxon>Spirochaetota</taxon>
        <taxon>Spirochaetia</taxon>
        <taxon>Spirochaetales</taxon>
        <taxon>Spirochaetaceae</taxon>
        <taxon>Salinispira</taxon>
    </lineage>
</organism>
<feature type="domain" description="HPt" evidence="10">
    <location>
        <begin position="616"/>
        <end position="723"/>
    </location>
</feature>
<dbReference type="PROSITE" id="PS50894">
    <property type="entry name" value="HPT"/>
    <property type="match status" value="1"/>
</dbReference>
<keyword evidence="12" id="KW-1185">Reference proteome</keyword>
<evidence type="ECO:0000313" key="12">
    <source>
        <dbReference type="Proteomes" id="UP000018680"/>
    </source>
</evidence>
<dbReference type="Proteomes" id="UP000018680">
    <property type="component" value="Chromosome"/>
</dbReference>
<feature type="transmembrane region" description="Helical" evidence="9">
    <location>
        <begin position="162"/>
        <end position="184"/>
    </location>
</feature>
<dbReference type="GO" id="GO:0004672">
    <property type="term" value="F:protein kinase activity"/>
    <property type="evidence" value="ECO:0007669"/>
    <property type="project" value="UniProtKB-ARBA"/>
</dbReference>
<feature type="transmembrane region" description="Helical" evidence="9">
    <location>
        <begin position="49"/>
        <end position="68"/>
    </location>
</feature>
<protein>
    <submittedName>
        <fullName evidence="11">Ammonium transporter</fullName>
    </submittedName>
</protein>
<dbReference type="PANTHER" id="PTHR11730:SF6">
    <property type="entry name" value="AMMONIUM TRANSPORTER"/>
    <property type="match status" value="1"/>
</dbReference>
<dbReference type="SUPFAM" id="SSF47226">
    <property type="entry name" value="Histidine-containing phosphotransfer domain, HPT domain"/>
    <property type="match status" value="1"/>
</dbReference>
<dbReference type="InterPro" id="IPR029020">
    <property type="entry name" value="Ammonium/urea_transptr"/>
</dbReference>
<dbReference type="PROSITE" id="PS50330">
    <property type="entry name" value="UIM"/>
    <property type="match status" value="1"/>
</dbReference>
<dbReference type="Pfam" id="PF00909">
    <property type="entry name" value="Ammonium_transp"/>
    <property type="match status" value="1"/>
</dbReference>
<dbReference type="SMART" id="SM00387">
    <property type="entry name" value="HATPase_c"/>
    <property type="match status" value="1"/>
</dbReference>
<dbReference type="Pfam" id="PF02518">
    <property type="entry name" value="HATPase_c"/>
    <property type="match status" value="1"/>
</dbReference>
<accession>V5WHE2</accession>
<feature type="transmembrane region" description="Helical" evidence="9">
    <location>
        <begin position="243"/>
        <end position="266"/>
    </location>
</feature>
<dbReference type="Gene3D" id="3.30.450.20">
    <property type="entry name" value="PAS domain"/>
    <property type="match status" value="1"/>
</dbReference>
<dbReference type="EMBL" id="CP006939">
    <property type="protein sequence ID" value="AHC14969.1"/>
    <property type="molecule type" value="Genomic_DNA"/>
</dbReference>
<feature type="transmembrane region" description="Helical" evidence="9">
    <location>
        <begin position="273"/>
        <end position="291"/>
    </location>
</feature>
<dbReference type="AlphaFoldDB" id="V5WHE2"/>
<evidence type="ECO:0000256" key="6">
    <source>
        <dbReference type="ARBA" id="ARBA00023136"/>
    </source>
</evidence>
<keyword evidence="5 9" id="KW-1133">Transmembrane helix</keyword>
<evidence type="ECO:0000256" key="8">
    <source>
        <dbReference type="PROSITE-ProRule" id="PRU00110"/>
    </source>
</evidence>
<dbReference type="Gene3D" id="3.30.565.10">
    <property type="entry name" value="Histidine kinase-like ATPase, C-terminal domain"/>
    <property type="match status" value="1"/>
</dbReference>
<feature type="transmembrane region" description="Helical" evidence="9">
    <location>
        <begin position="88"/>
        <end position="112"/>
    </location>
</feature>
<dbReference type="InterPro" id="IPR008207">
    <property type="entry name" value="Sig_transdc_His_kin_Hpt_dom"/>
</dbReference>
<dbReference type="KEGG" id="slr:L21SP2_1580"/>
<dbReference type="GO" id="GO:0000160">
    <property type="term" value="P:phosphorelay signal transduction system"/>
    <property type="evidence" value="ECO:0007669"/>
    <property type="project" value="InterPro"/>
</dbReference>
<dbReference type="CDD" id="cd00088">
    <property type="entry name" value="HPT"/>
    <property type="match status" value="1"/>
</dbReference>
<dbReference type="Gene3D" id="1.20.120.160">
    <property type="entry name" value="HPT domain"/>
    <property type="match status" value="1"/>
</dbReference>
<evidence type="ECO:0000256" key="9">
    <source>
        <dbReference type="SAM" id="Phobius"/>
    </source>
</evidence>
<dbReference type="PANTHER" id="PTHR11730">
    <property type="entry name" value="AMMONIUM TRANSPORTER"/>
    <property type="match status" value="1"/>
</dbReference>
<reference evidence="11 12" key="1">
    <citation type="journal article" date="2015" name="Stand. Genomic Sci.">
        <title>Complete genome sequence and description of Salinispira pacifica gen. nov., sp. nov., a novel spirochaete isolated form a hypersaline microbial mat.</title>
        <authorList>
            <person name="Ben Hania W."/>
            <person name="Joseph M."/>
            <person name="Schumann P."/>
            <person name="Bunk B."/>
            <person name="Fiebig A."/>
            <person name="Sproer C."/>
            <person name="Klenk H.P."/>
            <person name="Fardeau M.L."/>
            <person name="Spring S."/>
        </authorList>
    </citation>
    <scope>NUCLEOTIDE SEQUENCE [LARGE SCALE GENOMIC DNA]</scope>
    <source>
        <strain evidence="11 12">L21-RPul-D2</strain>
    </source>
</reference>
<feature type="transmembrane region" description="Helical" evidence="9">
    <location>
        <begin position="205"/>
        <end position="223"/>
    </location>
</feature>
<dbReference type="HOGENOM" id="CLU_000445_33_6_12"/>
<keyword evidence="7" id="KW-0924">Ammonia transport</keyword>
<feature type="transmembrane region" description="Helical" evidence="9">
    <location>
        <begin position="6"/>
        <end position="28"/>
    </location>
</feature>
<evidence type="ECO:0000259" key="10">
    <source>
        <dbReference type="PROSITE" id="PS50894"/>
    </source>
</evidence>
<dbReference type="NCBIfam" id="TIGR00836">
    <property type="entry name" value="amt"/>
    <property type="match status" value="1"/>
</dbReference>
<dbReference type="InterPro" id="IPR003903">
    <property type="entry name" value="UIM_dom"/>
</dbReference>
<dbReference type="PROSITE" id="PS01219">
    <property type="entry name" value="AMMONIUM_TRANSP"/>
    <property type="match status" value="1"/>
</dbReference>
<proteinExistence type="inferred from homology"/>
<keyword evidence="6 9" id="KW-0472">Membrane</keyword>
<dbReference type="GO" id="GO:0016020">
    <property type="term" value="C:membrane"/>
    <property type="evidence" value="ECO:0007669"/>
    <property type="project" value="UniProtKB-SubCell"/>
</dbReference>
<evidence type="ECO:0000256" key="3">
    <source>
        <dbReference type="ARBA" id="ARBA00022448"/>
    </source>
</evidence>
<keyword evidence="4 9" id="KW-0812">Transmembrane</keyword>
<dbReference type="eggNOG" id="COG0004">
    <property type="taxonomic scope" value="Bacteria"/>
</dbReference>
<dbReference type="Pfam" id="PF01627">
    <property type="entry name" value="Hpt"/>
    <property type="match status" value="1"/>
</dbReference>
<dbReference type="eggNOG" id="COG0643">
    <property type="taxonomic scope" value="Bacteria"/>
</dbReference>
<feature type="modified residue" description="Phosphohistidine" evidence="8">
    <location>
        <position position="660"/>
    </location>
</feature>
<dbReference type="InterPro" id="IPR003594">
    <property type="entry name" value="HATPase_dom"/>
</dbReference>
<dbReference type="InterPro" id="IPR036641">
    <property type="entry name" value="HPT_dom_sf"/>
</dbReference>
<dbReference type="OrthoDB" id="9814202at2"/>
<feature type="transmembrane region" description="Helical" evidence="9">
    <location>
        <begin position="297"/>
        <end position="315"/>
    </location>
</feature>
<dbReference type="InterPro" id="IPR024041">
    <property type="entry name" value="NH4_transpt_AmtB-like_dom"/>
</dbReference>
<dbReference type="InterPro" id="IPR001905">
    <property type="entry name" value="Ammonium_transpt"/>
</dbReference>
<dbReference type="GO" id="GO:0008519">
    <property type="term" value="F:ammonium channel activity"/>
    <property type="evidence" value="ECO:0007669"/>
    <property type="project" value="InterPro"/>
</dbReference>
<comment type="similarity">
    <text evidence="2">Belongs to the ammonia transporter channel (TC 1.A.11.2) family.</text>
</comment>
<evidence type="ECO:0000256" key="7">
    <source>
        <dbReference type="ARBA" id="ARBA00023177"/>
    </source>
</evidence>
<dbReference type="SUPFAM" id="SSF55874">
    <property type="entry name" value="ATPase domain of HSP90 chaperone/DNA topoisomerase II/histidine kinase"/>
    <property type="match status" value="1"/>
</dbReference>
<feature type="transmembrane region" description="Helical" evidence="9">
    <location>
        <begin position="327"/>
        <end position="345"/>
    </location>
</feature>
<dbReference type="InterPro" id="IPR018047">
    <property type="entry name" value="Ammonium_transpt_CS"/>
</dbReference>
<name>V5WHE2_9SPIO</name>
<dbReference type="InterPro" id="IPR036890">
    <property type="entry name" value="HATPase_C_sf"/>
</dbReference>
<dbReference type="Gene3D" id="1.10.3430.10">
    <property type="entry name" value="Ammonium transporter AmtB like domains"/>
    <property type="match status" value="1"/>
</dbReference>
<dbReference type="PATRIC" id="fig|1307761.3.peg.1575"/>
<feature type="transmembrane region" description="Helical" evidence="9">
    <location>
        <begin position="119"/>
        <end position="142"/>
    </location>
</feature>
<evidence type="ECO:0000256" key="4">
    <source>
        <dbReference type="ARBA" id="ARBA00022692"/>
    </source>
</evidence>
<evidence type="ECO:0000256" key="5">
    <source>
        <dbReference type="ARBA" id="ARBA00022989"/>
    </source>
</evidence>
<dbReference type="RefSeq" id="WP_024267889.1">
    <property type="nucleotide sequence ID" value="NC_023035.1"/>
</dbReference>
<dbReference type="SUPFAM" id="SSF111352">
    <property type="entry name" value="Ammonium transporter"/>
    <property type="match status" value="1"/>
</dbReference>
<evidence type="ECO:0000313" key="11">
    <source>
        <dbReference type="EMBL" id="AHC14969.1"/>
    </source>
</evidence>
<evidence type="ECO:0000256" key="2">
    <source>
        <dbReference type="ARBA" id="ARBA00005887"/>
    </source>
</evidence>
<sequence length="942" mass="104553">MTTEMIDILWVLFASLLVFIMQAGFAMVESGMTRSKNSINVAIKNLTDLGVSFLAFWLFGFALLFGASENGFAGSTGYFLNLSIQENPVWTGVFFLFQSMFCSTAATIVSGAVAERMKYASYIISTILLAALIYPIFGHWSWGSLWQGNSQGWLEAMGFVDFAGSTVVHSVGGWIALAALLILGPRKGRFSEPGEMVTKKSADQNIPASNIPMVVLGVILLWFGWFGFNGGSTLALTENVPSILVNTALSASAGMVGALLLGWPFFRRPDVNLVLNGALAGLVAITANAHAVGELQAVVIGLIGGAIMFGSSRLLEFYRIDDAVGAIPVHLFAGIWGTLAVALFGDPEILGTGLPFWEQLLVQALGIGASAAWSFVTAVVLLWIINRIWPLRVPAEHEQAGLNISEHGASTEIHDFFRVLENQAITGDMSLRAPVEPFTEVGQIAHRYNSVLDKLENSTMARDEFIQFLSNINDGILVVDREGRIAPYYSLAAEKILKTYRLEGRNIEDIFSQILPKDVMKQFSDFFELLFQDHIDIATLMKMNPMSKVETFFDNGNGSIVSKFLTVSFIHLRQHDQDPQRIMLVISDTTEEEELSRAMQASRKEYESNMELFYKLIHVDPDILMEFINSSEEHLLSINDILKNDQPLDTRLHKIFNLTHSIKGDAQTIGLDIVADEAHRLEDAMTEMKKVARLKNSDFLELAVGISRLKKLIVQCRELVRRLQNFQTGYLRLNESAPNNQTEHWLGKKLYALVHHLSSDSGLDVNLNTADFHIEDIPEDMETHVKDILIQLIRNSFAHGFESADDRRNQGKPGTGSINMFSSLQDGELQIGYRDDGRGIDFSALSEALWKNGILSRKKADSMDQRELVNYLFTPGVSTSTDSSQTGGRGVGLSRVQEILKGIRGRLRVKSRKSEFCEFIIRLPVSTRDSGRETTGQPQLIR</sequence>
<keyword evidence="3" id="KW-0813">Transport</keyword>
<keyword evidence="8" id="KW-0597">Phosphoprotein</keyword>
<dbReference type="STRING" id="1307761.L21SP2_1580"/>
<comment type="subcellular location">
    <subcellularLocation>
        <location evidence="1">Membrane</location>
        <topology evidence="1">Multi-pass membrane protein</topology>
    </subcellularLocation>
</comment>